<proteinExistence type="predicted"/>
<keyword evidence="3" id="KW-1185">Reference proteome</keyword>
<dbReference type="PANTHER" id="PTHR47678:SF1">
    <property type="entry name" value="TETRATRICOPEPTIDE REPEAT PROTEIN 31"/>
    <property type="match status" value="1"/>
</dbReference>
<sequence>MPDFHFRVTVDGDGADSEDCGAGQARFPPDHFCYEGETTGQNDKAKEAERLGTYCGLQKSFLYPPRGSKPCPQSPCASASCLSDSDNLLQVAMPLRLLLTEEMRLQFSQSPNSHEASRLAEELVSEQERMKQKAEKKRLKKKRQKDRKRRERLEQDGRESNANVYRQVLRAPEFGTSFAQNGFHHKAMVLFTQALKLNPWDHR</sequence>
<evidence type="ECO:0008006" key="4">
    <source>
        <dbReference type="Google" id="ProtNLM"/>
    </source>
</evidence>
<comment type="caution">
    <text evidence="2">The sequence shown here is derived from an EMBL/GenBank/DDBJ whole genome shotgun (WGS) entry which is preliminary data.</text>
</comment>
<accession>A0AB34I3L4</accession>
<dbReference type="Proteomes" id="UP001159641">
    <property type="component" value="Unassembled WGS sequence"/>
</dbReference>
<dbReference type="AlphaFoldDB" id="A0AB34I3L4"/>
<organism evidence="2 3">
    <name type="scientific">Eschrichtius robustus</name>
    <name type="common">California gray whale</name>
    <name type="synonym">Eschrichtius gibbosus</name>
    <dbReference type="NCBI Taxonomy" id="9764"/>
    <lineage>
        <taxon>Eukaryota</taxon>
        <taxon>Metazoa</taxon>
        <taxon>Chordata</taxon>
        <taxon>Craniata</taxon>
        <taxon>Vertebrata</taxon>
        <taxon>Euteleostomi</taxon>
        <taxon>Mammalia</taxon>
        <taxon>Eutheria</taxon>
        <taxon>Laurasiatheria</taxon>
        <taxon>Artiodactyla</taxon>
        <taxon>Whippomorpha</taxon>
        <taxon>Cetacea</taxon>
        <taxon>Mysticeti</taxon>
        <taxon>Eschrichtiidae</taxon>
        <taxon>Eschrichtius</taxon>
    </lineage>
</organism>
<gene>
    <name evidence="2" type="ORF">J1605_017199</name>
</gene>
<name>A0AB34I3L4_ESCRO</name>
<evidence type="ECO:0000256" key="1">
    <source>
        <dbReference type="SAM" id="MobiDB-lite"/>
    </source>
</evidence>
<feature type="compositionally biased region" description="Basic residues" evidence="1">
    <location>
        <begin position="134"/>
        <end position="150"/>
    </location>
</feature>
<dbReference type="EMBL" id="JAIQCJ010000173">
    <property type="protein sequence ID" value="KAJ8797661.1"/>
    <property type="molecule type" value="Genomic_DNA"/>
</dbReference>
<protein>
    <recommendedName>
        <fullName evidence="4">Tetratricopeptide repeat protein 31</fullName>
    </recommendedName>
</protein>
<evidence type="ECO:0000313" key="2">
    <source>
        <dbReference type="EMBL" id="KAJ8797661.1"/>
    </source>
</evidence>
<dbReference type="PANTHER" id="PTHR47678">
    <property type="entry name" value="TETRATRICOPEPTIDE REPEAT PROTEIN 31"/>
    <property type="match status" value="1"/>
</dbReference>
<evidence type="ECO:0000313" key="3">
    <source>
        <dbReference type="Proteomes" id="UP001159641"/>
    </source>
</evidence>
<feature type="region of interest" description="Disordered" evidence="1">
    <location>
        <begin position="126"/>
        <end position="159"/>
    </location>
</feature>
<reference evidence="2 3" key="1">
    <citation type="submission" date="2022-11" db="EMBL/GenBank/DDBJ databases">
        <title>Whole genome sequence of Eschrichtius robustus ER-17-0199.</title>
        <authorList>
            <person name="Bruniche-Olsen A."/>
            <person name="Black A.N."/>
            <person name="Fields C.J."/>
            <person name="Walden K."/>
            <person name="Dewoody J.A."/>
        </authorList>
    </citation>
    <scope>NUCLEOTIDE SEQUENCE [LARGE SCALE GENOMIC DNA]</scope>
    <source>
        <strain evidence="2">ER-17-0199</strain>
        <tissue evidence="2">Blubber</tissue>
    </source>
</reference>